<dbReference type="RefSeq" id="WP_189552937.1">
    <property type="nucleotide sequence ID" value="NZ_BMTP01000012.1"/>
</dbReference>
<gene>
    <name evidence="1" type="ORF">GCM10010274_46970</name>
</gene>
<accession>A0A918I131</accession>
<dbReference type="Proteomes" id="UP000636661">
    <property type="component" value="Unassembled WGS sequence"/>
</dbReference>
<dbReference type="Pfam" id="PF25681">
    <property type="entry name" value="Phage_TTP_17"/>
    <property type="match status" value="1"/>
</dbReference>
<name>A0A918I131_9ACTN</name>
<comment type="caution">
    <text evidence="1">The sequence shown here is derived from an EMBL/GenBank/DDBJ whole genome shotgun (WGS) entry which is preliminary data.</text>
</comment>
<evidence type="ECO:0000313" key="2">
    <source>
        <dbReference type="Proteomes" id="UP000636661"/>
    </source>
</evidence>
<evidence type="ECO:0000313" key="1">
    <source>
        <dbReference type="EMBL" id="GGU52635.1"/>
    </source>
</evidence>
<dbReference type="InterPro" id="IPR058154">
    <property type="entry name" value="Bxb1_TTP-like"/>
</dbReference>
<reference evidence="1" key="1">
    <citation type="journal article" date="2014" name="Int. J. Syst. Evol. Microbiol.">
        <title>Complete genome sequence of Corynebacterium casei LMG S-19264T (=DSM 44701T), isolated from a smear-ripened cheese.</title>
        <authorList>
            <consortium name="US DOE Joint Genome Institute (JGI-PGF)"/>
            <person name="Walter F."/>
            <person name="Albersmeier A."/>
            <person name="Kalinowski J."/>
            <person name="Ruckert C."/>
        </authorList>
    </citation>
    <scope>NUCLEOTIDE SEQUENCE</scope>
    <source>
        <strain evidence="1">JCM 4391</strain>
    </source>
</reference>
<reference evidence="1" key="2">
    <citation type="submission" date="2020-09" db="EMBL/GenBank/DDBJ databases">
        <authorList>
            <person name="Sun Q."/>
            <person name="Ohkuma M."/>
        </authorList>
    </citation>
    <scope>NUCLEOTIDE SEQUENCE</scope>
    <source>
        <strain evidence="1">JCM 4391</strain>
    </source>
</reference>
<dbReference type="AlphaFoldDB" id="A0A918I131"/>
<proteinExistence type="predicted"/>
<dbReference type="EMBL" id="BMTP01000012">
    <property type="protein sequence ID" value="GGU52635.1"/>
    <property type="molecule type" value="Genomic_DNA"/>
</dbReference>
<organism evidence="1 2">
    <name type="scientific">Streptomyces lavendofoliae</name>
    <dbReference type="NCBI Taxonomy" id="67314"/>
    <lineage>
        <taxon>Bacteria</taxon>
        <taxon>Bacillati</taxon>
        <taxon>Actinomycetota</taxon>
        <taxon>Actinomycetes</taxon>
        <taxon>Kitasatosporales</taxon>
        <taxon>Streptomycetaceae</taxon>
        <taxon>Streptomyces</taxon>
    </lineage>
</organism>
<sequence>MALNADNVRVGLNGNIYLAPKGTTAPTDLDAAWGAGWVDLGYLSEDGVSMEYSTDTEDINAWQSLSPVRKVLTGVDMTLGFTAIELKTATVKLYFPGSTMTDVSGTVHKLDIPAAPTPDERAIGLEWVDGSIKNRLIIPRGEVTERGAITIGRSDAVGLEMTISAYATSAPELATWLSNDPAWSAA</sequence>
<keyword evidence="2" id="KW-1185">Reference proteome</keyword>
<protein>
    <submittedName>
        <fullName evidence="1">Tail protein</fullName>
    </submittedName>
</protein>